<accession>A0A3Q2CYM2</accession>
<dbReference type="InterPro" id="IPR050780">
    <property type="entry name" value="Mucin_vWF_Thrombospondin_sf"/>
</dbReference>
<dbReference type="PANTHER" id="PTHR11339:SF384">
    <property type="entry name" value="MUCIN-2"/>
    <property type="match status" value="1"/>
</dbReference>
<dbReference type="SMART" id="SM00832">
    <property type="entry name" value="C8"/>
    <property type="match status" value="1"/>
</dbReference>
<dbReference type="InterPro" id="IPR001846">
    <property type="entry name" value="VWF_type-D"/>
</dbReference>
<dbReference type="PROSITE" id="PS01208">
    <property type="entry name" value="VWFC_1"/>
    <property type="match status" value="1"/>
</dbReference>
<feature type="domain" description="VWFC" evidence="4">
    <location>
        <begin position="551"/>
        <end position="619"/>
    </location>
</feature>
<dbReference type="Gene3D" id="2.10.25.10">
    <property type="entry name" value="Laminin"/>
    <property type="match status" value="1"/>
</dbReference>
<dbReference type="GeneTree" id="ENSGT00940000156076"/>
<keyword evidence="1" id="KW-0677">Repeat</keyword>
<dbReference type="SMART" id="SM00216">
    <property type="entry name" value="VWD"/>
    <property type="match status" value="1"/>
</dbReference>
<evidence type="ECO:0000259" key="4">
    <source>
        <dbReference type="PROSITE" id="PS50184"/>
    </source>
</evidence>
<evidence type="ECO:0000313" key="6">
    <source>
        <dbReference type="Ensembl" id="ENSCVAP00000011028.1"/>
    </source>
</evidence>
<evidence type="ECO:0000256" key="3">
    <source>
        <dbReference type="ARBA" id="ARBA00023180"/>
    </source>
</evidence>
<evidence type="ECO:0000313" key="7">
    <source>
        <dbReference type="Proteomes" id="UP000265020"/>
    </source>
</evidence>
<keyword evidence="2" id="KW-1015">Disulfide bond</keyword>
<proteinExistence type="predicted"/>
<reference evidence="6" key="2">
    <citation type="submission" date="2025-09" db="UniProtKB">
        <authorList>
            <consortium name="Ensembl"/>
        </authorList>
    </citation>
    <scope>IDENTIFICATION</scope>
</reference>
<evidence type="ECO:0000256" key="2">
    <source>
        <dbReference type="ARBA" id="ARBA00023157"/>
    </source>
</evidence>
<reference evidence="6" key="1">
    <citation type="submission" date="2025-08" db="UniProtKB">
        <authorList>
            <consortium name="Ensembl"/>
        </authorList>
    </citation>
    <scope>IDENTIFICATION</scope>
</reference>
<dbReference type="AlphaFoldDB" id="A0A3Q2CYM2"/>
<dbReference type="PANTHER" id="PTHR11339">
    <property type="entry name" value="EXTRACELLULAR MATRIX GLYCOPROTEIN RELATED"/>
    <property type="match status" value="1"/>
</dbReference>
<name>A0A3Q2CYM2_CYPVA</name>
<dbReference type="STRING" id="28743.ENSCVAP00000011028"/>
<evidence type="ECO:0000259" key="5">
    <source>
        <dbReference type="PROSITE" id="PS51233"/>
    </source>
</evidence>
<evidence type="ECO:0008006" key="8">
    <source>
        <dbReference type="Google" id="ProtNLM"/>
    </source>
</evidence>
<dbReference type="PROSITE" id="PS50184">
    <property type="entry name" value="VWFC_2"/>
    <property type="match status" value="1"/>
</dbReference>
<keyword evidence="3" id="KW-0325">Glycoprotein</keyword>
<sequence>MGTEKTTTPHTETVTATTGAKTQTIITQKLTTIPYTSTLKTETSGITETYTTIITEKQTTPGSPIPTTVVKTTERPTTTLCSCKYMNQTFSPGSIMYNETDGGGWCFTAYCSLECNVDKHARQCHTTTPPSPLVTTTGSSTTPTTRDCSFLTPPRENGESWSPDKCTSSTCKEGKVITEHTPCKTPSKPVCENGNPPVKIYDEDGCCFQYECKCVCSGWGDPHYNTFDGQYYSFQENCTYVLVKEIKPKYNLTILIDNENCDPSGTVTCPKALIVYYKNYKVTLTQIRHPKTVNKLLINDEEVTPTYSNEDFIITSSRIELLMKIPKIEAVITFRGLLFSVDLPFSLFHDNTEGQCGYCDNNKTNDCRLPNGAIHPFCSKMAYDWLTVDKNKPYCQNQTKPSPPTPTQGPTKLPCNTTICEIIKHEMFKDCHKKIPADSFYEACKFDNCHMPNSSIGCTSLEAYALMCAEASVCIDWRNLAKGQCDYKCPENKVYKPCGPTIVESCNAGYNNKLKQQCRGEEATCSGIMEGCFCPEGTILFGPGSETCVSSCCTGPAGEPKQIGDTWRSNCKQCSCDKDTLSVVCEPLVCPTPEPITCTENGEVLVNRTVNCCQELTCGECMCAKSLYQQES</sequence>
<evidence type="ECO:0000256" key="1">
    <source>
        <dbReference type="ARBA" id="ARBA00022737"/>
    </source>
</evidence>
<dbReference type="Ensembl" id="ENSCVAT00000029787.1">
    <property type="protein sequence ID" value="ENSCVAP00000011028.1"/>
    <property type="gene ID" value="ENSCVAG00000013254.1"/>
</dbReference>
<keyword evidence="7" id="KW-1185">Reference proteome</keyword>
<organism evidence="6 7">
    <name type="scientific">Cyprinodon variegatus</name>
    <name type="common">Sheepshead minnow</name>
    <dbReference type="NCBI Taxonomy" id="28743"/>
    <lineage>
        <taxon>Eukaryota</taxon>
        <taxon>Metazoa</taxon>
        <taxon>Chordata</taxon>
        <taxon>Craniata</taxon>
        <taxon>Vertebrata</taxon>
        <taxon>Euteleostomi</taxon>
        <taxon>Actinopterygii</taxon>
        <taxon>Neopterygii</taxon>
        <taxon>Teleostei</taxon>
        <taxon>Neoteleostei</taxon>
        <taxon>Acanthomorphata</taxon>
        <taxon>Ovalentaria</taxon>
        <taxon>Atherinomorphae</taxon>
        <taxon>Cyprinodontiformes</taxon>
        <taxon>Cyprinodontidae</taxon>
        <taxon>Cyprinodon</taxon>
    </lineage>
</organism>
<dbReference type="Proteomes" id="UP000265020">
    <property type="component" value="Unassembled WGS sequence"/>
</dbReference>
<dbReference type="SMART" id="SM00214">
    <property type="entry name" value="VWC"/>
    <property type="match status" value="2"/>
</dbReference>
<dbReference type="InterPro" id="IPR014853">
    <property type="entry name" value="VWF/SSPO/ZAN-like_Cys-rich_dom"/>
</dbReference>
<dbReference type="Pfam" id="PF08742">
    <property type="entry name" value="C8"/>
    <property type="match status" value="1"/>
</dbReference>
<protein>
    <recommendedName>
        <fullName evidence="8">VWFD domain-containing protein</fullName>
    </recommendedName>
</protein>
<dbReference type="InterPro" id="IPR001007">
    <property type="entry name" value="VWF_dom"/>
</dbReference>
<dbReference type="PROSITE" id="PS51233">
    <property type="entry name" value="VWFD"/>
    <property type="match status" value="1"/>
</dbReference>
<dbReference type="Pfam" id="PF00094">
    <property type="entry name" value="VWD"/>
    <property type="match status" value="1"/>
</dbReference>
<feature type="domain" description="VWFD" evidence="5">
    <location>
        <begin position="214"/>
        <end position="396"/>
    </location>
</feature>
<dbReference type="OMA" id="NDSMACA"/>